<keyword evidence="3" id="KW-1185">Reference proteome</keyword>
<organism evidence="2 3">
    <name type="scientific">Paenibacillus agaridevorans</name>
    <dbReference type="NCBI Taxonomy" id="171404"/>
    <lineage>
        <taxon>Bacteria</taxon>
        <taxon>Bacillati</taxon>
        <taxon>Bacillota</taxon>
        <taxon>Bacilli</taxon>
        <taxon>Bacillales</taxon>
        <taxon>Paenibacillaceae</taxon>
        <taxon>Paenibacillus</taxon>
    </lineage>
</organism>
<evidence type="ECO:0000313" key="3">
    <source>
        <dbReference type="Proteomes" id="UP000245202"/>
    </source>
</evidence>
<evidence type="ECO:0000313" key="2">
    <source>
        <dbReference type="EMBL" id="GBG11307.1"/>
    </source>
</evidence>
<accession>A0A2R5EXN1</accession>
<dbReference type="EMBL" id="BDQX01000394">
    <property type="protein sequence ID" value="GBG11307.1"/>
    <property type="molecule type" value="Genomic_DNA"/>
</dbReference>
<proteinExistence type="predicted"/>
<protein>
    <submittedName>
        <fullName evidence="2">Uncharacterized protein</fullName>
    </submittedName>
</protein>
<evidence type="ECO:0000256" key="1">
    <source>
        <dbReference type="SAM" id="MobiDB-lite"/>
    </source>
</evidence>
<feature type="compositionally biased region" description="Basic and acidic residues" evidence="1">
    <location>
        <begin position="1"/>
        <end position="10"/>
    </location>
</feature>
<dbReference type="Proteomes" id="UP000245202">
    <property type="component" value="Unassembled WGS sequence"/>
</dbReference>
<name>A0A2R5EXN1_9BACL</name>
<gene>
    <name evidence="2" type="ORF">PAT3040_06108</name>
</gene>
<comment type="caution">
    <text evidence="2">The sequence shown here is derived from an EMBL/GenBank/DDBJ whole genome shotgun (WGS) entry which is preliminary data.</text>
</comment>
<reference evidence="2 3" key="1">
    <citation type="submission" date="2017-08" db="EMBL/GenBank/DDBJ databases">
        <title>Substantial Increase in Enzyme Production by Combined Drug-Resistance Mutations in Paenibacillus agaridevorans.</title>
        <authorList>
            <person name="Tanaka Y."/>
            <person name="Funane K."/>
            <person name="Hosaka T."/>
            <person name="Shiwa Y."/>
            <person name="Fujita N."/>
            <person name="Miyazaki T."/>
            <person name="Yoshikawa H."/>
            <person name="Murakami K."/>
            <person name="Kasahara K."/>
            <person name="Inaoka T."/>
            <person name="Hiraga Y."/>
            <person name="Ochi K."/>
        </authorList>
    </citation>
    <scope>NUCLEOTIDE SEQUENCE [LARGE SCALE GENOMIC DNA]</scope>
    <source>
        <strain evidence="2 3">T-3040</strain>
    </source>
</reference>
<sequence length="68" mass="7361">MGKEHERTPDGWRTSVEGTRNGWGTIVEVTRRKSNGHGCILDAVIVSATILTDTVDAKPGERGDIPCI</sequence>
<dbReference type="AlphaFoldDB" id="A0A2R5EXN1"/>
<feature type="region of interest" description="Disordered" evidence="1">
    <location>
        <begin position="1"/>
        <end position="20"/>
    </location>
</feature>